<dbReference type="InterPro" id="IPR009000">
    <property type="entry name" value="Transl_B-barrel_sf"/>
</dbReference>
<dbReference type="FunFam" id="3.40.50.300:FF:000019">
    <property type="entry name" value="Translation initiation factor IF-2"/>
    <property type="match status" value="1"/>
</dbReference>
<dbReference type="Proteomes" id="UP000037460">
    <property type="component" value="Unassembled WGS sequence"/>
</dbReference>
<keyword evidence="8" id="KW-0342">GTP-binding</keyword>
<dbReference type="Pfam" id="PF00009">
    <property type="entry name" value="GTP_EFTU"/>
    <property type="match status" value="1"/>
</dbReference>
<evidence type="ECO:0000256" key="7">
    <source>
        <dbReference type="ARBA" id="ARBA00023128"/>
    </source>
</evidence>
<dbReference type="InterPro" id="IPR044145">
    <property type="entry name" value="IF2_II"/>
</dbReference>
<dbReference type="InterPro" id="IPR000178">
    <property type="entry name" value="TF_IF2_bacterial-like"/>
</dbReference>
<evidence type="ECO:0000256" key="4">
    <source>
        <dbReference type="ARBA" id="ARBA00022741"/>
    </source>
</evidence>
<dbReference type="GO" id="GO:0005739">
    <property type="term" value="C:mitochondrion"/>
    <property type="evidence" value="ECO:0007669"/>
    <property type="project" value="UniProtKB-SubCell"/>
</dbReference>
<dbReference type="CDD" id="cd03702">
    <property type="entry name" value="IF2_mtIF2_II"/>
    <property type="match status" value="1"/>
</dbReference>
<reference evidence="13" key="1">
    <citation type="journal article" date="2015" name="PLoS Genet.">
        <title>Genome Sequence and Transcriptome Analyses of Chrysochromulina tobin: Metabolic Tools for Enhanced Algal Fitness in the Prominent Order Prymnesiales (Haptophyceae).</title>
        <authorList>
            <person name="Hovde B.T."/>
            <person name="Deodato C.R."/>
            <person name="Hunsperger H.M."/>
            <person name="Ryken S.A."/>
            <person name="Yost W."/>
            <person name="Jha R.K."/>
            <person name="Patterson J."/>
            <person name="Monnat R.J. Jr."/>
            <person name="Barlow S.B."/>
            <person name="Starkenburg S.R."/>
            <person name="Cattolico R.A."/>
        </authorList>
    </citation>
    <scope>NUCLEOTIDE SEQUENCE</scope>
    <source>
        <strain evidence="13">CCMP291</strain>
    </source>
</reference>
<proteinExistence type="inferred from homology"/>
<dbReference type="PROSITE" id="PS01176">
    <property type="entry name" value="IF2"/>
    <property type="match status" value="1"/>
</dbReference>
<evidence type="ECO:0000256" key="8">
    <source>
        <dbReference type="ARBA" id="ARBA00023134"/>
    </source>
</evidence>
<evidence type="ECO:0000256" key="10">
    <source>
        <dbReference type="ARBA" id="ARBA00044200"/>
    </source>
</evidence>
<sequence>MLLRLRTPSALWRAAPHATPTRCAIRTLSTRGQRHGADRQHQKKKKPQLTFKDVVLRVPELCTAERFAQELRMSTPKLQELAEELGEHIDAPSRPLTAEVMELLAMEVGATLQITPVDVSRRPSPSEKERASLPVRPPVVTLMGHVDHGKTSLLDAFRNSDIASGEAGGITQGISAFIVDEGTEQAMTFIDTPGHELFAAMRQRGARATDIIILVVAVDAGVQPTTEQAIEFARQMGTPLVVAINKMDRPDAQKLLPKITQQLLARGVVPEDMGGEVPLVGVSATKRLHLDRLREAVLLQAELLELRAESQGPAEGVVLEATVQKGLGVVANVLVQRGALKPSDLVVVGTTWGKIKTLTPTDGTRRLDEAGPSTPVRISGLRELPRTGDELLVVGTEAKAKQDRVKLKVIRADVGAVTEADVQLAEATSSAIIGFNVGIPSKVSSLAEELGVPVLRHAIIYELSDRVKELLENAIEPVLEEIVLGAAQVQQLFTLTLNRKDRRSGMLKQTQVAGLLVSEGEASAVARVRVERGAGNVLHEGRVVSLKHFKNEVKTVRRGLECGIVLANYSGCEPGDILTFYDIVPRKPSLYEAAAGSTSSGSGGKPKEDG</sequence>
<accession>A0A0M0LPU3</accession>
<evidence type="ECO:0000256" key="6">
    <source>
        <dbReference type="ARBA" id="ARBA00022946"/>
    </source>
</evidence>
<dbReference type="Gene3D" id="2.40.30.10">
    <property type="entry name" value="Translation factors"/>
    <property type="match status" value="2"/>
</dbReference>
<evidence type="ECO:0000256" key="2">
    <source>
        <dbReference type="ARBA" id="ARBA00007733"/>
    </source>
</evidence>
<dbReference type="AlphaFoldDB" id="A0A0M0LPU3"/>
<dbReference type="InterPro" id="IPR036925">
    <property type="entry name" value="TIF_IF2_dom3_sf"/>
</dbReference>
<dbReference type="SUPFAM" id="SSF52540">
    <property type="entry name" value="P-loop containing nucleoside triphosphate hydrolases"/>
    <property type="match status" value="1"/>
</dbReference>
<dbReference type="SUPFAM" id="SSF52156">
    <property type="entry name" value="Initiation factor IF2/eIF5b, domain 3"/>
    <property type="match status" value="1"/>
</dbReference>
<dbReference type="InterPro" id="IPR005225">
    <property type="entry name" value="Small_GTP-bd"/>
</dbReference>
<dbReference type="Pfam" id="PF11987">
    <property type="entry name" value="IF-2"/>
    <property type="match status" value="1"/>
</dbReference>
<protein>
    <recommendedName>
        <fullName evidence="10">Translation initiation factor IF-2, mitochondrial</fullName>
    </recommendedName>
</protein>
<evidence type="ECO:0000256" key="3">
    <source>
        <dbReference type="ARBA" id="ARBA00022540"/>
    </source>
</evidence>
<dbReference type="PANTHER" id="PTHR43381">
    <property type="entry name" value="TRANSLATION INITIATION FACTOR IF-2-RELATED"/>
    <property type="match status" value="1"/>
</dbReference>
<dbReference type="InterPro" id="IPR027417">
    <property type="entry name" value="P-loop_NTPase"/>
</dbReference>
<keyword evidence="4" id="KW-0547">Nucleotide-binding</keyword>
<keyword evidence="3 12" id="KW-0396">Initiation factor</keyword>
<dbReference type="CDD" id="cd03692">
    <property type="entry name" value="mtIF2_IVc"/>
    <property type="match status" value="1"/>
</dbReference>
<keyword evidence="7" id="KW-0496">Mitochondrion</keyword>
<evidence type="ECO:0000313" key="13">
    <source>
        <dbReference type="Proteomes" id="UP000037460"/>
    </source>
</evidence>
<dbReference type="GO" id="GO:0003743">
    <property type="term" value="F:translation initiation factor activity"/>
    <property type="evidence" value="ECO:0007669"/>
    <property type="project" value="UniProtKB-KW"/>
</dbReference>
<dbReference type="CDD" id="cd01887">
    <property type="entry name" value="IF2_eIF5B"/>
    <property type="match status" value="1"/>
</dbReference>
<dbReference type="InterPro" id="IPR053905">
    <property type="entry name" value="EF-G-like_DII"/>
</dbReference>
<dbReference type="Pfam" id="PF22042">
    <property type="entry name" value="EF-G_D2"/>
    <property type="match status" value="1"/>
</dbReference>
<gene>
    <name evidence="12" type="ORF">Ctob_015232</name>
</gene>
<comment type="caution">
    <text evidence="12">The sequence shown here is derived from an EMBL/GenBank/DDBJ whole genome shotgun (WGS) entry which is preliminary data.</text>
</comment>
<dbReference type="FunFam" id="3.40.50.10050:FF:000001">
    <property type="entry name" value="Translation initiation factor IF-2"/>
    <property type="match status" value="1"/>
</dbReference>
<name>A0A0M0LPU3_9EUKA</name>
<comment type="function">
    <text evidence="9">One of the essential components for the initiation of protein synthesis. Protects formylmethionyl-tRNA from spontaneous hydrolysis and promotes its binding to the 30S ribosomal subunits. Also involved in the hydrolysis of GTP during the formation of the 70S ribosomal complex.</text>
</comment>
<dbReference type="FunFam" id="2.40.30.10:FF:000008">
    <property type="entry name" value="Translation initiation factor IF-2"/>
    <property type="match status" value="1"/>
</dbReference>
<comment type="similarity">
    <text evidence="2">Belongs to the TRAFAC class translation factor GTPase superfamily. Classic translation factor GTPase family. IF-2 subfamily.</text>
</comment>
<dbReference type="PROSITE" id="PS51722">
    <property type="entry name" value="G_TR_2"/>
    <property type="match status" value="1"/>
</dbReference>
<dbReference type="InterPro" id="IPR015760">
    <property type="entry name" value="TIF_IF2"/>
</dbReference>
<evidence type="ECO:0000256" key="1">
    <source>
        <dbReference type="ARBA" id="ARBA00004173"/>
    </source>
</evidence>
<dbReference type="EMBL" id="JWZX01000403">
    <property type="protein sequence ID" value="KOO53049.1"/>
    <property type="molecule type" value="Genomic_DNA"/>
</dbReference>
<dbReference type="NCBIfam" id="TIGR00231">
    <property type="entry name" value="small_GTP"/>
    <property type="match status" value="1"/>
</dbReference>
<organism evidence="12 13">
    <name type="scientific">Chrysochromulina tobinii</name>
    <dbReference type="NCBI Taxonomy" id="1460289"/>
    <lineage>
        <taxon>Eukaryota</taxon>
        <taxon>Haptista</taxon>
        <taxon>Haptophyta</taxon>
        <taxon>Prymnesiophyceae</taxon>
        <taxon>Prymnesiales</taxon>
        <taxon>Chrysochromulinaceae</taxon>
        <taxon>Chrysochromulina</taxon>
    </lineage>
</organism>
<evidence type="ECO:0000259" key="11">
    <source>
        <dbReference type="PROSITE" id="PS51722"/>
    </source>
</evidence>
<feature type="domain" description="Tr-type G" evidence="11">
    <location>
        <begin position="135"/>
        <end position="307"/>
    </location>
</feature>
<dbReference type="GO" id="GO:0005525">
    <property type="term" value="F:GTP binding"/>
    <property type="evidence" value="ECO:0007669"/>
    <property type="project" value="UniProtKB-KW"/>
</dbReference>
<dbReference type="GO" id="GO:0003924">
    <property type="term" value="F:GTPase activity"/>
    <property type="evidence" value="ECO:0007669"/>
    <property type="project" value="InterPro"/>
</dbReference>
<dbReference type="Gene3D" id="3.40.50.300">
    <property type="entry name" value="P-loop containing nucleotide triphosphate hydrolases"/>
    <property type="match status" value="1"/>
</dbReference>
<evidence type="ECO:0000256" key="9">
    <source>
        <dbReference type="ARBA" id="ARBA00025162"/>
    </source>
</evidence>
<dbReference type="OrthoDB" id="361630at2759"/>
<keyword evidence="13" id="KW-1185">Reference proteome</keyword>
<dbReference type="SUPFAM" id="SSF50447">
    <property type="entry name" value="Translation proteins"/>
    <property type="match status" value="2"/>
</dbReference>
<comment type="subcellular location">
    <subcellularLocation>
        <location evidence="1">Mitochondrion</location>
    </subcellularLocation>
</comment>
<keyword evidence="5" id="KW-0648">Protein biosynthesis</keyword>
<dbReference type="InterPro" id="IPR023115">
    <property type="entry name" value="TIF_IF2_dom3"/>
</dbReference>
<dbReference type="PANTHER" id="PTHR43381:SF20">
    <property type="entry name" value="TRANSLATION INITIATION FACTOR IF-2, MITOCHONDRIAL"/>
    <property type="match status" value="1"/>
</dbReference>
<evidence type="ECO:0000313" key="12">
    <source>
        <dbReference type="EMBL" id="KOO53049.1"/>
    </source>
</evidence>
<keyword evidence="6" id="KW-0809">Transit peptide</keyword>
<dbReference type="InterPro" id="IPR000795">
    <property type="entry name" value="T_Tr_GTP-bd_dom"/>
</dbReference>
<evidence type="ECO:0000256" key="5">
    <source>
        <dbReference type="ARBA" id="ARBA00022917"/>
    </source>
</evidence>